<dbReference type="PIRSF" id="PIRSF001430">
    <property type="entry name" value="tRNA_psdUrid_synth"/>
    <property type="match status" value="1"/>
</dbReference>
<dbReference type="FunFam" id="3.30.70.580:FF:000001">
    <property type="entry name" value="tRNA pseudouridine synthase A"/>
    <property type="match status" value="1"/>
</dbReference>
<feature type="domain" description="Pseudouridine synthase I TruA alpha/beta" evidence="8">
    <location>
        <begin position="4"/>
        <end position="98"/>
    </location>
</feature>
<dbReference type="InterPro" id="IPR020095">
    <property type="entry name" value="PsdUridine_synth_TruA_C"/>
</dbReference>
<comment type="caution">
    <text evidence="4">Lacks conserved residue(s) required for the propagation of feature annotation.</text>
</comment>
<dbReference type="Pfam" id="PF01416">
    <property type="entry name" value="PseudoU_synth_1"/>
    <property type="match status" value="2"/>
</dbReference>
<reference evidence="9 10" key="1">
    <citation type="submission" date="2024-02" db="EMBL/GenBank/DDBJ databases">
        <title>A novel Wenzhouxiangellaceae bacterium, isolated from coastal sediments.</title>
        <authorList>
            <person name="Du Z.-J."/>
            <person name="Ye Y.-Q."/>
            <person name="Zhang X.-Y."/>
        </authorList>
    </citation>
    <scope>NUCLEOTIDE SEQUENCE [LARGE SCALE GENOMIC DNA]</scope>
    <source>
        <strain evidence="9 10">CH-27</strain>
    </source>
</reference>
<dbReference type="InterPro" id="IPR020103">
    <property type="entry name" value="PsdUridine_synth_cat_dom_sf"/>
</dbReference>
<protein>
    <recommendedName>
        <fullName evidence="4">tRNA pseudouridine synthase A</fullName>
        <ecNumber evidence="4">5.4.99.12</ecNumber>
    </recommendedName>
    <alternativeName>
        <fullName evidence="4">tRNA pseudouridine(38-40) synthase</fullName>
    </alternativeName>
    <alternativeName>
        <fullName evidence="4">tRNA pseudouridylate synthase I</fullName>
    </alternativeName>
    <alternativeName>
        <fullName evidence="4">tRNA-uridine isomerase I</fullName>
    </alternativeName>
</protein>
<dbReference type="Gene3D" id="3.30.70.660">
    <property type="entry name" value="Pseudouridine synthase I, catalytic domain, C-terminal subdomain"/>
    <property type="match status" value="1"/>
</dbReference>
<organism evidence="9 10">
    <name type="scientific">Elongatibacter sediminis</name>
    <dbReference type="NCBI Taxonomy" id="3119006"/>
    <lineage>
        <taxon>Bacteria</taxon>
        <taxon>Pseudomonadati</taxon>
        <taxon>Pseudomonadota</taxon>
        <taxon>Gammaproteobacteria</taxon>
        <taxon>Chromatiales</taxon>
        <taxon>Wenzhouxiangellaceae</taxon>
        <taxon>Elongatibacter</taxon>
    </lineage>
</organism>
<dbReference type="InterPro" id="IPR020097">
    <property type="entry name" value="PsdUridine_synth_TruA_a/b_dom"/>
</dbReference>
<sequence>MGLEYDGSAFLGWQVQRQQPTIQGTVEQALARVADHDLRVTVCGRTDTGVHALCQVAHFDTEARRSERSWVLGVNSHLPASLSVLWVREVDESFHARFSAFARTYRYVILNRWIRPALHARYVAWCRQPLDAGRMHEAAQCLLGEHDFSAFRAAGCQARHAVRDLQRIEVRRAGSRVEFEVTANGFLYHMVRNLAGSLMAVGRGERDADWLSAVLAGRDRNQAAPTAPSEGLYFVGARFPTEYGLPPGEVEFPRGTDGS</sequence>
<dbReference type="EMBL" id="JAZHOG010000002">
    <property type="protein sequence ID" value="MEJ8566827.1"/>
    <property type="molecule type" value="Genomic_DNA"/>
</dbReference>
<evidence type="ECO:0000313" key="9">
    <source>
        <dbReference type="EMBL" id="MEJ8566827.1"/>
    </source>
</evidence>
<dbReference type="RefSeq" id="WP_354694256.1">
    <property type="nucleotide sequence ID" value="NZ_JAZHOG010000002.1"/>
</dbReference>
<proteinExistence type="inferred from homology"/>
<gene>
    <name evidence="4 9" type="primary">truA</name>
    <name evidence="9" type="ORF">V3330_04220</name>
</gene>
<dbReference type="Proteomes" id="UP001359886">
    <property type="component" value="Unassembled WGS sequence"/>
</dbReference>
<comment type="caution">
    <text evidence="9">The sequence shown here is derived from an EMBL/GenBank/DDBJ whole genome shotgun (WGS) entry which is preliminary data.</text>
</comment>
<comment type="catalytic activity">
    <reaction evidence="4 7">
        <text>uridine(38/39/40) in tRNA = pseudouridine(38/39/40) in tRNA</text>
        <dbReference type="Rhea" id="RHEA:22376"/>
        <dbReference type="Rhea" id="RHEA-COMP:10085"/>
        <dbReference type="Rhea" id="RHEA-COMP:10087"/>
        <dbReference type="ChEBI" id="CHEBI:65314"/>
        <dbReference type="ChEBI" id="CHEBI:65315"/>
        <dbReference type="EC" id="5.4.99.12"/>
    </reaction>
</comment>
<keyword evidence="2 4" id="KW-0819">tRNA processing</keyword>
<comment type="similarity">
    <text evidence="1 4 7">Belongs to the tRNA pseudouridine synthase TruA family.</text>
</comment>
<comment type="function">
    <text evidence="4">Formation of pseudouridine at positions 38, 39 and 40 in the anticodon stem and loop of transfer RNAs.</text>
</comment>
<evidence type="ECO:0000256" key="6">
    <source>
        <dbReference type="PIRSR" id="PIRSR001430-2"/>
    </source>
</evidence>
<dbReference type="InterPro" id="IPR020094">
    <property type="entry name" value="TruA/RsuA/RluB/E/F_N"/>
</dbReference>
<evidence type="ECO:0000256" key="7">
    <source>
        <dbReference type="RuleBase" id="RU003792"/>
    </source>
</evidence>
<dbReference type="GO" id="GO:0003723">
    <property type="term" value="F:RNA binding"/>
    <property type="evidence" value="ECO:0007669"/>
    <property type="project" value="InterPro"/>
</dbReference>
<keyword evidence="3 4" id="KW-0413">Isomerase</keyword>
<name>A0AAW9RAE1_9GAMM</name>
<dbReference type="HAMAP" id="MF_00171">
    <property type="entry name" value="TruA"/>
    <property type="match status" value="1"/>
</dbReference>
<dbReference type="Gene3D" id="3.30.70.580">
    <property type="entry name" value="Pseudouridine synthase I, catalytic domain, N-terminal subdomain"/>
    <property type="match status" value="1"/>
</dbReference>
<dbReference type="NCBIfam" id="TIGR00071">
    <property type="entry name" value="hisT_truA"/>
    <property type="match status" value="1"/>
</dbReference>
<evidence type="ECO:0000256" key="1">
    <source>
        <dbReference type="ARBA" id="ARBA00009375"/>
    </source>
</evidence>
<feature type="binding site" evidence="4 6">
    <location>
        <position position="105"/>
    </location>
    <ligand>
        <name>substrate</name>
    </ligand>
</feature>
<dbReference type="PANTHER" id="PTHR11142">
    <property type="entry name" value="PSEUDOURIDYLATE SYNTHASE"/>
    <property type="match status" value="1"/>
</dbReference>
<evidence type="ECO:0000256" key="2">
    <source>
        <dbReference type="ARBA" id="ARBA00022694"/>
    </source>
</evidence>
<dbReference type="CDD" id="cd02570">
    <property type="entry name" value="PseudoU_synth_EcTruA"/>
    <property type="match status" value="1"/>
</dbReference>
<dbReference type="GO" id="GO:0160147">
    <property type="term" value="F:tRNA pseudouridine(38-40) synthase activity"/>
    <property type="evidence" value="ECO:0007669"/>
    <property type="project" value="UniProtKB-EC"/>
</dbReference>
<dbReference type="PANTHER" id="PTHR11142:SF0">
    <property type="entry name" value="TRNA PSEUDOURIDINE SYNTHASE-LIKE 1"/>
    <property type="match status" value="1"/>
</dbReference>
<evidence type="ECO:0000256" key="3">
    <source>
        <dbReference type="ARBA" id="ARBA00023235"/>
    </source>
</evidence>
<dbReference type="AlphaFoldDB" id="A0AAW9RAE1"/>
<dbReference type="InterPro" id="IPR001406">
    <property type="entry name" value="PsdUridine_synth_TruA"/>
</dbReference>
<feature type="active site" description="Nucleophile" evidence="4 5">
    <location>
        <position position="47"/>
    </location>
</feature>
<feature type="domain" description="Pseudouridine synthase I TruA alpha/beta" evidence="8">
    <location>
        <begin position="138"/>
        <end position="240"/>
    </location>
</feature>
<evidence type="ECO:0000256" key="5">
    <source>
        <dbReference type="PIRSR" id="PIRSR001430-1"/>
    </source>
</evidence>
<comment type="subunit">
    <text evidence="4">Homodimer.</text>
</comment>
<dbReference type="GO" id="GO:0031119">
    <property type="term" value="P:tRNA pseudouridine synthesis"/>
    <property type="evidence" value="ECO:0007669"/>
    <property type="project" value="UniProtKB-UniRule"/>
</dbReference>
<accession>A0AAW9RAE1</accession>
<evidence type="ECO:0000313" key="10">
    <source>
        <dbReference type="Proteomes" id="UP001359886"/>
    </source>
</evidence>
<evidence type="ECO:0000256" key="4">
    <source>
        <dbReference type="HAMAP-Rule" id="MF_00171"/>
    </source>
</evidence>
<dbReference type="EC" id="5.4.99.12" evidence="4"/>
<evidence type="ECO:0000259" key="8">
    <source>
        <dbReference type="Pfam" id="PF01416"/>
    </source>
</evidence>
<keyword evidence="10" id="KW-1185">Reference proteome</keyword>
<dbReference type="SUPFAM" id="SSF55120">
    <property type="entry name" value="Pseudouridine synthase"/>
    <property type="match status" value="1"/>
</dbReference>